<dbReference type="Pfam" id="PF10804">
    <property type="entry name" value="DUF2538"/>
    <property type="match status" value="1"/>
</dbReference>
<dbReference type="OrthoDB" id="2389160at2"/>
<reference evidence="1 2" key="1">
    <citation type="submission" date="2019-01" db="EMBL/GenBank/DDBJ databases">
        <title>Draft genome sequences of the type strains of six Macrococcus species.</title>
        <authorList>
            <person name="Mazhar S."/>
            <person name="Altermann E."/>
            <person name="Hill C."/>
            <person name="Mcauliffe O."/>
        </authorList>
    </citation>
    <scope>NUCLEOTIDE SEQUENCE [LARGE SCALE GENOMIC DNA]</scope>
    <source>
        <strain evidence="1 2">CCM4811</strain>
    </source>
</reference>
<accession>A0A4R6BAN2</accession>
<evidence type="ECO:0000313" key="2">
    <source>
        <dbReference type="Proteomes" id="UP000295310"/>
    </source>
</evidence>
<protein>
    <submittedName>
        <fullName evidence="1">DUF2538 family protein</fullName>
    </submittedName>
</protein>
<evidence type="ECO:0000313" key="1">
    <source>
        <dbReference type="EMBL" id="TDL93354.1"/>
    </source>
</evidence>
<dbReference type="AlphaFoldDB" id="A0A4R6BAN2"/>
<comment type="caution">
    <text evidence="1">The sequence shown here is derived from an EMBL/GenBank/DDBJ whole genome shotgun (WGS) entry which is preliminary data.</text>
</comment>
<keyword evidence="2" id="KW-1185">Reference proteome</keyword>
<dbReference type="Proteomes" id="UP000295310">
    <property type="component" value="Unassembled WGS sequence"/>
</dbReference>
<gene>
    <name evidence="1" type="ORF">ERX27_10695</name>
</gene>
<sequence length="157" mass="18787">MSKRKTYEKYEQINGMFDKLEEQIIHSGDLSYMRQQFYFIDEFHRQNYESLRVYYHQADDSPLIDGACYLIAIPEIFNVINIFDYEVPFDFIFDNSQLSSSFQQLDVFYQYLLAAALEVSDVKIFNPSGYSLGMNHWNISQMKLFWQYTAIIRREAN</sequence>
<name>A0A4R6BAN2_9STAP</name>
<dbReference type="RefSeq" id="WP_133432798.1">
    <property type="nucleotide sequence ID" value="NZ_SCWA01000028.1"/>
</dbReference>
<dbReference type="InterPro" id="IPR024469">
    <property type="entry name" value="DUF2538"/>
</dbReference>
<organism evidence="1 2">
    <name type="scientific">Macrococcus brunensis</name>
    <dbReference type="NCBI Taxonomy" id="198483"/>
    <lineage>
        <taxon>Bacteria</taxon>
        <taxon>Bacillati</taxon>
        <taxon>Bacillota</taxon>
        <taxon>Bacilli</taxon>
        <taxon>Bacillales</taxon>
        <taxon>Staphylococcaceae</taxon>
        <taxon>Macrococcus</taxon>
    </lineage>
</organism>
<proteinExistence type="predicted"/>
<dbReference type="EMBL" id="SCWA01000028">
    <property type="protein sequence ID" value="TDL93354.1"/>
    <property type="molecule type" value="Genomic_DNA"/>
</dbReference>